<protein>
    <submittedName>
        <fullName evidence="1">Methyl coenzyme M reductase alpha subunit</fullName>
    </submittedName>
</protein>
<dbReference type="EMBL" id="LM643802">
    <property type="protein sequence ID" value="CDW17354.1"/>
    <property type="molecule type" value="Genomic_DNA"/>
</dbReference>
<organism evidence="1">
    <name type="scientific">uncultured methanogenic archaeon</name>
    <dbReference type="NCBI Taxonomy" id="198240"/>
    <lineage>
        <taxon>Archaea</taxon>
        <taxon>Methanobacteriati</taxon>
        <taxon>Methanobacteriota</taxon>
        <taxon>environmental samples</taxon>
    </lineage>
</organism>
<dbReference type="AlphaFoldDB" id="A0A077YZ89"/>
<accession>A0A077YZ89</accession>
<gene>
    <name evidence="1" type="primary">mcrA</name>
</gene>
<sequence>RNCSLHSRYPRRLRLLRYGIRGWQIRYLRNQSNHGSCSRHICRSNHVRTGTVRIPRSLGRPLRRFTASCCCFCCRRMFCSLCNRSLQRWSQRMVLEPDPTSRSSQQTWFLRLRLCRTSVEHPTRSPSGATRASSLNYVVL</sequence>
<reference evidence="1" key="1">
    <citation type="submission" date="2014-06" db="EMBL/GenBank/DDBJ databases">
        <title>microbial ecology of the ammonia inhibition.</title>
        <authorList>
            <person name="Lv Z."/>
            <person name="Nikolausz M."/>
            <person name="Kleinsteuber S."/>
            <person name="Harms H."/>
        </authorList>
    </citation>
    <scope>NUCLEOTIDE SEQUENCE</scope>
</reference>
<proteinExistence type="predicted"/>
<feature type="non-terminal residue" evidence="1">
    <location>
        <position position="140"/>
    </location>
</feature>
<name>A0A077YZ89_9EURY</name>
<feature type="non-terminal residue" evidence="1">
    <location>
        <position position="1"/>
    </location>
</feature>
<evidence type="ECO:0000313" key="1">
    <source>
        <dbReference type="EMBL" id="CDW17354.1"/>
    </source>
</evidence>